<protein>
    <submittedName>
        <fullName evidence="2">Acyl carrier protein</fullName>
    </submittedName>
</protein>
<dbReference type="EMBL" id="JAAEDM010000007">
    <property type="protein sequence ID" value="MBR0670466.1"/>
    <property type="molecule type" value="Genomic_DNA"/>
</dbReference>
<dbReference type="InterPro" id="IPR009081">
    <property type="entry name" value="PP-bd_ACP"/>
</dbReference>
<feature type="domain" description="Carrier" evidence="1">
    <location>
        <begin position="22"/>
        <end position="71"/>
    </location>
</feature>
<dbReference type="Proteomes" id="UP001138751">
    <property type="component" value="Unassembled WGS sequence"/>
</dbReference>
<dbReference type="SUPFAM" id="SSF47336">
    <property type="entry name" value="ACP-like"/>
    <property type="match status" value="1"/>
</dbReference>
<dbReference type="AlphaFoldDB" id="A0A9X9WTI7"/>
<evidence type="ECO:0000259" key="1">
    <source>
        <dbReference type="Pfam" id="PF00550"/>
    </source>
</evidence>
<reference evidence="2" key="2">
    <citation type="journal article" date="2021" name="Syst. Appl. Microbiol.">
        <title>Roseomonas hellenica sp. nov., isolated from roots of wild-growing Alkanna tinctoria.</title>
        <authorList>
            <person name="Rat A."/>
            <person name="Naranjo H.D."/>
            <person name="Lebbe L."/>
            <person name="Cnockaert M."/>
            <person name="Krigas N."/>
            <person name="Grigoriadou K."/>
            <person name="Maloupa E."/>
            <person name="Willems A."/>
        </authorList>
    </citation>
    <scope>NUCLEOTIDE SEQUENCE</scope>
    <source>
        <strain evidence="2">LMG 31231</strain>
    </source>
</reference>
<dbReference type="Pfam" id="PF00550">
    <property type="entry name" value="PP-binding"/>
    <property type="match status" value="1"/>
</dbReference>
<organism evidence="2 3">
    <name type="scientific">Neoroseomonas soli</name>
    <dbReference type="NCBI Taxonomy" id="1081025"/>
    <lineage>
        <taxon>Bacteria</taxon>
        <taxon>Pseudomonadati</taxon>
        <taxon>Pseudomonadota</taxon>
        <taxon>Alphaproteobacteria</taxon>
        <taxon>Acetobacterales</taxon>
        <taxon>Acetobacteraceae</taxon>
        <taxon>Neoroseomonas</taxon>
    </lineage>
</organism>
<evidence type="ECO:0000313" key="3">
    <source>
        <dbReference type="Proteomes" id="UP001138751"/>
    </source>
</evidence>
<proteinExistence type="predicted"/>
<comment type="caution">
    <text evidence="2">The sequence shown here is derived from an EMBL/GenBank/DDBJ whole genome shotgun (WGS) entry which is preliminary data.</text>
</comment>
<gene>
    <name evidence="2" type="ORF">GXW76_04715</name>
</gene>
<evidence type="ECO:0000313" key="2">
    <source>
        <dbReference type="EMBL" id="MBR0670466.1"/>
    </source>
</evidence>
<accession>A0A9X9WTI7</accession>
<name>A0A9X9WTI7_9PROT</name>
<keyword evidence="3" id="KW-1185">Reference proteome</keyword>
<dbReference type="InterPro" id="IPR036736">
    <property type="entry name" value="ACP-like_sf"/>
</dbReference>
<dbReference type="Gene3D" id="1.10.1200.10">
    <property type="entry name" value="ACP-like"/>
    <property type="match status" value="1"/>
</dbReference>
<reference evidence="2" key="1">
    <citation type="submission" date="2020-01" db="EMBL/GenBank/DDBJ databases">
        <authorList>
            <person name="Rat A."/>
        </authorList>
    </citation>
    <scope>NUCLEOTIDE SEQUENCE</scope>
    <source>
        <strain evidence="2">LMG 31231</strain>
    </source>
</reference>
<sequence>MLDGLPADGGLNIAHEADLSTLPGDAGLREALDLDSMDFLNLVAALHERTGRPIPEADYPKLFTLDGIASYLEDARA</sequence>